<dbReference type="Pfam" id="PF03349">
    <property type="entry name" value="Toluene_X"/>
    <property type="match status" value="1"/>
</dbReference>
<keyword evidence="6" id="KW-0472">Membrane</keyword>
<evidence type="ECO:0000313" key="10">
    <source>
        <dbReference type="Proteomes" id="UP000291380"/>
    </source>
</evidence>
<organism evidence="9 10">
    <name type="scientific">Acinetobacter terrae</name>
    <dbReference type="NCBI Taxonomy" id="2731247"/>
    <lineage>
        <taxon>Bacteria</taxon>
        <taxon>Pseudomonadati</taxon>
        <taxon>Pseudomonadota</taxon>
        <taxon>Gammaproteobacteria</taxon>
        <taxon>Moraxellales</taxon>
        <taxon>Moraxellaceae</taxon>
        <taxon>Acinetobacter</taxon>
        <taxon>Acinetobacter Taxon 24</taxon>
    </lineage>
</organism>
<proteinExistence type="inferred from homology"/>
<dbReference type="InterPro" id="IPR005017">
    <property type="entry name" value="OMPP1/FadL/TodX"/>
</dbReference>
<sequence length="398" mass="43640">MKATAFGISVCIFLPTPVFSAALETSNQSIAIFLQPNNYAEFSTAFIDANISGNTYRPEATNPSIYTETSTEDFVNHFYLSNAALKLQLNSNWSVGLIYDQPFGTDIGYALDPIASSPDDLVNAVRFKLDSNNLTALVGYQPNQYWNVYTGLSYQTLKTHLKISGQSMGLLVDYIGDIKKDSASGWLTGVSYQRPEYALQSSLTYRSKIRHTQHFQEQVSTVPAIPLLNLVSDQNTTIETPQSVNFEFQSAITANNLIYGSVRWVNWQNFKIVSPFMSSGGDTPVPLVDYQTDQWTTTLGLAHVFNDKFTSTVDIGLDSGSGNPASTLSPSDGFYSFGVGGFYNIHSDLFIAGGIKYLKFNKAKIQQDQNGPGSLFGPLSSVNNNNAVAFGGKVGYRF</sequence>
<keyword evidence="4" id="KW-0812">Transmembrane</keyword>
<evidence type="ECO:0000256" key="5">
    <source>
        <dbReference type="ARBA" id="ARBA00022729"/>
    </source>
</evidence>
<dbReference type="AlphaFoldDB" id="A0A4R0EP39"/>
<gene>
    <name evidence="9" type="ORF">E0H85_03765</name>
</gene>
<dbReference type="EMBL" id="SJOA01000003">
    <property type="protein sequence ID" value="TCB60976.1"/>
    <property type="molecule type" value="Genomic_DNA"/>
</dbReference>
<dbReference type="SUPFAM" id="SSF56935">
    <property type="entry name" value="Porins"/>
    <property type="match status" value="1"/>
</dbReference>
<dbReference type="Gene3D" id="2.40.160.60">
    <property type="entry name" value="Outer membrane protein transport protein (OMPP1/FadL/TodX)"/>
    <property type="match status" value="1"/>
</dbReference>
<comment type="subcellular location">
    <subcellularLocation>
        <location evidence="1">Cell outer membrane</location>
        <topology evidence="1">Multi-pass membrane protein</topology>
    </subcellularLocation>
</comment>
<comment type="similarity">
    <text evidence="2">Belongs to the OmpP1/FadL family.</text>
</comment>
<evidence type="ECO:0000256" key="7">
    <source>
        <dbReference type="ARBA" id="ARBA00023237"/>
    </source>
</evidence>
<evidence type="ECO:0000256" key="3">
    <source>
        <dbReference type="ARBA" id="ARBA00022452"/>
    </source>
</evidence>
<dbReference type="GO" id="GO:0009279">
    <property type="term" value="C:cell outer membrane"/>
    <property type="evidence" value="ECO:0007669"/>
    <property type="project" value="UniProtKB-SubCell"/>
</dbReference>
<name>A0A4R0EP39_9GAMM</name>
<dbReference type="PANTHER" id="PTHR35093">
    <property type="entry name" value="OUTER MEMBRANE PROTEIN NMB0088-RELATED"/>
    <property type="match status" value="1"/>
</dbReference>
<comment type="caution">
    <text evidence="9">The sequence shown here is derived from an EMBL/GenBank/DDBJ whole genome shotgun (WGS) entry which is preliminary data.</text>
</comment>
<evidence type="ECO:0000256" key="6">
    <source>
        <dbReference type="ARBA" id="ARBA00023136"/>
    </source>
</evidence>
<reference evidence="9 10" key="1">
    <citation type="submission" date="2019-02" db="EMBL/GenBank/DDBJ databases">
        <title>High diversity of culturable Acinetobacter species in natural soil and water ecosystems.</title>
        <authorList>
            <person name="Radolfova-Krizova L."/>
            <person name="Nemec A."/>
        </authorList>
    </citation>
    <scope>NUCLEOTIDE SEQUENCE [LARGE SCALE GENOMIC DNA]</scope>
    <source>
        <strain evidence="9 10">ANC 4281</strain>
    </source>
</reference>
<dbReference type="PANTHER" id="PTHR35093:SF8">
    <property type="entry name" value="OUTER MEMBRANE PROTEIN NMB0088-RELATED"/>
    <property type="match status" value="1"/>
</dbReference>
<evidence type="ECO:0000256" key="1">
    <source>
        <dbReference type="ARBA" id="ARBA00004571"/>
    </source>
</evidence>
<dbReference type="OrthoDB" id="6679728at2"/>
<keyword evidence="7" id="KW-0998">Cell outer membrane</keyword>
<keyword evidence="5 8" id="KW-0732">Signal</keyword>
<accession>A0A4R0EP39</accession>
<feature type="chain" id="PRO_5020833666" evidence="8">
    <location>
        <begin position="21"/>
        <end position="398"/>
    </location>
</feature>
<dbReference type="GO" id="GO:0015483">
    <property type="term" value="F:long-chain fatty acid transporting porin activity"/>
    <property type="evidence" value="ECO:0007669"/>
    <property type="project" value="TreeGrafter"/>
</dbReference>
<evidence type="ECO:0000256" key="8">
    <source>
        <dbReference type="SAM" id="SignalP"/>
    </source>
</evidence>
<evidence type="ECO:0000256" key="4">
    <source>
        <dbReference type="ARBA" id="ARBA00022692"/>
    </source>
</evidence>
<keyword evidence="3" id="KW-1134">Transmembrane beta strand</keyword>
<protein>
    <submittedName>
        <fullName evidence="9">Transport of long-chain fatty acid</fullName>
    </submittedName>
</protein>
<dbReference type="RefSeq" id="WP_131270649.1">
    <property type="nucleotide sequence ID" value="NZ_SJOA01000003.1"/>
</dbReference>
<dbReference type="Proteomes" id="UP000291380">
    <property type="component" value="Unassembled WGS sequence"/>
</dbReference>
<evidence type="ECO:0000313" key="9">
    <source>
        <dbReference type="EMBL" id="TCB60976.1"/>
    </source>
</evidence>
<evidence type="ECO:0000256" key="2">
    <source>
        <dbReference type="ARBA" id="ARBA00008163"/>
    </source>
</evidence>
<feature type="signal peptide" evidence="8">
    <location>
        <begin position="1"/>
        <end position="20"/>
    </location>
</feature>